<proteinExistence type="inferred from homology"/>
<keyword evidence="5" id="KW-1185">Reference proteome</keyword>
<dbReference type="GO" id="GO:0016887">
    <property type="term" value="F:ATP hydrolysis activity"/>
    <property type="evidence" value="ECO:0007669"/>
    <property type="project" value="RHEA"/>
</dbReference>
<dbReference type="PANTHER" id="PTHR47642">
    <property type="entry name" value="ATP-DEPENDENT DNA HELICASE"/>
    <property type="match status" value="1"/>
</dbReference>
<evidence type="ECO:0000259" key="3">
    <source>
        <dbReference type="Pfam" id="PF05970"/>
    </source>
</evidence>
<dbReference type="Gene3D" id="3.40.50.300">
    <property type="entry name" value="P-loop containing nucleotide triphosphate hydrolases"/>
    <property type="match status" value="1"/>
</dbReference>
<dbReference type="InterPro" id="IPR027417">
    <property type="entry name" value="P-loop_NTPase"/>
</dbReference>
<dbReference type="STRING" id="39966.A0A369JTZ7"/>
<keyword evidence="1" id="KW-0378">Hydrolase</keyword>
<comment type="caution">
    <text evidence="4">The sequence shown here is derived from an EMBL/GenBank/DDBJ whole genome shotgun (WGS) entry which is preliminary data.</text>
</comment>
<comment type="similarity">
    <text evidence="1">Belongs to the helicase family.</text>
</comment>
<dbReference type="Pfam" id="PF05970">
    <property type="entry name" value="PIF1"/>
    <property type="match status" value="1"/>
</dbReference>
<keyword evidence="1" id="KW-0547">Nucleotide-binding</keyword>
<dbReference type="OrthoDB" id="3247165at2759"/>
<dbReference type="InterPro" id="IPR010285">
    <property type="entry name" value="DNA_helicase_pif1-like_DEAD"/>
</dbReference>
<dbReference type="GO" id="GO:0005524">
    <property type="term" value="F:ATP binding"/>
    <property type="evidence" value="ECO:0007669"/>
    <property type="project" value="UniProtKB-KW"/>
</dbReference>
<dbReference type="EMBL" id="LUEZ02000047">
    <property type="protein sequence ID" value="RDB23163.1"/>
    <property type="molecule type" value="Genomic_DNA"/>
</dbReference>
<keyword evidence="1 4" id="KW-0347">Helicase</keyword>
<comment type="catalytic activity">
    <reaction evidence="1">
        <text>ATP + H2O = ADP + phosphate + H(+)</text>
        <dbReference type="Rhea" id="RHEA:13065"/>
        <dbReference type="ChEBI" id="CHEBI:15377"/>
        <dbReference type="ChEBI" id="CHEBI:15378"/>
        <dbReference type="ChEBI" id="CHEBI:30616"/>
        <dbReference type="ChEBI" id="CHEBI:43474"/>
        <dbReference type="ChEBI" id="CHEBI:456216"/>
        <dbReference type="EC" id="5.6.2.3"/>
    </reaction>
</comment>
<dbReference type="GO" id="GO:0006281">
    <property type="term" value="P:DNA repair"/>
    <property type="evidence" value="ECO:0007669"/>
    <property type="project" value="UniProtKB-KW"/>
</dbReference>
<dbReference type="Proteomes" id="UP000076154">
    <property type="component" value="Unassembled WGS sequence"/>
</dbReference>
<feature type="region of interest" description="Disordered" evidence="2">
    <location>
        <begin position="683"/>
        <end position="740"/>
    </location>
</feature>
<dbReference type="SUPFAM" id="SSF52540">
    <property type="entry name" value="P-loop containing nucleoside triphosphate hydrolases"/>
    <property type="match status" value="2"/>
</dbReference>
<keyword evidence="1" id="KW-0234">DNA repair</keyword>
<keyword evidence="1" id="KW-0227">DNA damage</keyword>
<accession>A0A369JTZ7</accession>
<dbReference type="GO" id="GO:0000723">
    <property type="term" value="P:telomere maintenance"/>
    <property type="evidence" value="ECO:0007669"/>
    <property type="project" value="InterPro"/>
</dbReference>
<dbReference type="InterPro" id="IPR051055">
    <property type="entry name" value="PIF1_helicase"/>
</dbReference>
<reference evidence="4" key="1">
    <citation type="submission" date="2018-04" db="EMBL/GenBank/DDBJ databases">
        <title>Whole genome sequencing of Hypsizygus marmoreus.</title>
        <authorList>
            <person name="Choi I.-G."/>
            <person name="Min B."/>
            <person name="Kim J.-G."/>
            <person name="Kim S."/>
            <person name="Oh Y.-L."/>
            <person name="Kong W.-S."/>
            <person name="Park H."/>
            <person name="Jeong J."/>
            <person name="Song E.-S."/>
        </authorList>
    </citation>
    <scope>NUCLEOTIDE SEQUENCE [LARGE SCALE GENOMIC DNA]</scope>
    <source>
        <strain evidence="4">51987-8</strain>
    </source>
</reference>
<evidence type="ECO:0000313" key="5">
    <source>
        <dbReference type="Proteomes" id="UP000076154"/>
    </source>
</evidence>
<comment type="cofactor">
    <cofactor evidence="1">
        <name>Mg(2+)</name>
        <dbReference type="ChEBI" id="CHEBI:18420"/>
    </cofactor>
</comment>
<dbReference type="GO" id="GO:0043139">
    <property type="term" value="F:5'-3' DNA helicase activity"/>
    <property type="evidence" value="ECO:0007669"/>
    <property type="project" value="UniProtKB-EC"/>
</dbReference>
<protein>
    <recommendedName>
        <fullName evidence="1">ATP-dependent DNA helicase</fullName>
        <ecNumber evidence="1">5.6.2.3</ecNumber>
    </recommendedName>
</protein>
<gene>
    <name evidence="4" type="primary">PIF1_0</name>
    <name evidence="4" type="ORF">Hypma_009695</name>
</gene>
<name>A0A369JTZ7_HYPMA</name>
<organism evidence="4 5">
    <name type="scientific">Hypsizygus marmoreus</name>
    <name type="common">White beech mushroom</name>
    <name type="synonym">Agaricus marmoreus</name>
    <dbReference type="NCBI Taxonomy" id="39966"/>
    <lineage>
        <taxon>Eukaryota</taxon>
        <taxon>Fungi</taxon>
        <taxon>Dikarya</taxon>
        <taxon>Basidiomycota</taxon>
        <taxon>Agaricomycotina</taxon>
        <taxon>Agaricomycetes</taxon>
        <taxon>Agaricomycetidae</taxon>
        <taxon>Agaricales</taxon>
        <taxon>Tricholomatineae</taxon>
        <taxon>Lyophyllaceae</taxon>
        <taxon>Hypsizygus</taxon>
    </lineage>
</organism>
<evidence type="ECO:0000256" key="1">
    <source>
        <dbReference type="RuleBase" id="RU363044"/>
    </source>
</evidence>
<keyword evidence="1" id="KW-0067">ATP-binding</keyword>
<evidence type="ECO:0000256" key="2">
    <source>
        <dbReference type="SAM" id="MobiDB-lite"/>
    </source>
</evidence>
<evidence type="ECO:0000313" key="4">
    <source>
        <dbReference type="EMBL" id="RDB23163.1"/>
    </source>
</evidence>
<keyword evidence="1" id="KW-0233">DNA recombination</keyword>
<sequence>MYGLEQEPAMPDFTELGPRQQRSVIVMDEAKAMLNCAGWLAPCAFKPLAMTADPFVPAQPILPSAWTAIISRMRADVLSAKRASLPSNAAFSTARTDNVHHWNDVRIFVPRFLDTIEAQPETPNLTDTLIRSILKEYELNSEQERAFRIISDHASQKKKVAAPLLLYLGGMGGTGKSQVIKAVESYFNRRGEQYRFAIVAPTGSTAALLHGSTYHYLFGINSSTEDYQAFRNDAANLANVRDKIAGLDYIFLDEVSMLSCNALHDISTQLAKARDRHNIPFGGLSVILAGNFAQLPPTTGPPLYSGSIGTDLTASLTFNQQVNILGKILWHQFTTVVILRKNMRQKQASVQDTAFRQALTNMRYAACTTLDLQFLRSRIANSNSDGPCLNTPELRNVSVITAWNAHKDQMNRMGSDRFASDNNAELVNFYSVDKLRSVGARKNSSNRRPPTVLTAIDGDMQAVLWNSPPNTSQHFPGKLSLCVNMPVMIRYNYATELCMTKGQEEIVRGWTSSIGPSALPVLDILYVELSDPPRQIRFENLPDNVVPLVRQTRVVTCVLPTDEKVSVSRSQVDILPNFSMTDYGAQGKNWTYNVVDLNNCKNHQSYYTALSRGTTAHGTVLLQGFDERKITHGISGYLRQEFRELDLLDEITAARCAGTVPDNVEGTTRNQLIGSFKYWKKNGSETNQNTRPVQETVPEWRQLSRPRKPVVPSQATTNASDDTQKSVRAPTRTESKSTMMPPVGFPWDSANYSCGYDAVFTIFCNLWTENPESWDETFQRSTKYLGLLAEQFKEVVACRTSLGGARDVVRAALHAFQPLIFPYNHDGTAFVDLASALLPTTPFSMAKLKCLSCGVESASDYHAIQLCHSILPGFSTSDYWLSDYLTSLTCQQSSTACVHCGPSSSMWELSGFQYLPELFVVCSYDSHVNYDKSLTFSSCGLMRQIQLCGIVYLKDFHITARIVRRDGSIWYHDGITTGSNLLPDGHISSLPISNFLSGAKGKPAVGAIYCRTWP</sequence>
<dbReference type="InParanoid" id="A0A369JTZ7"/>
<dbReference type="AlphaFoldDB" id="A0A369JTZ7"/>
<dbReference type="PANTHER" id="PTHR47642:SF6">
    <property type="entry name" value="ATP-DEPENDENT DNA HELICASE"/>
    <property type="match status" value="1"/>
</dbReference>
<dbReference type="EC" id="5.6.2.3" evidence="1"/>
<feature type="domain" description="DNA helicase Pif1-like DEAD-box helicase" evidence="3">
    <location>
        <begin position="139"/>
        <end position="354"/>
    </location>
</feature>
<feature type="compositionally biased region" description="Polar residues" evidence="2">
    <location>
        <begin position="684"/>
        <end position="693"/>
    </location>
</feature>
<dbReference type="GO" id="GO:0006310">
    <property type="term" value="P:DNA recombination"/>
    <property type="evidence" value="ECO:0007669"/>
    <property type="project" value="UniProtKB-KW"/>
</dbReference>